<proteinExistence type="predicted"/>
<evidence type="ECO:0000313" key="1">
    <source>
        <dbReference type="EMBL" id="CAG8694530.1"/>
    </source>
</evidence>
<feature type="non-terminal residue" evidence="1">
    <location>
        <position position="85"/>
    </location>
</feature>
<comment type="caution">
    <text evidence="1">The sequence shown here is derived from an EMBL/GenBank/DDBJ whole genome shotgun (WGS) entry which is preliminary data.</text>
</comment>
<dbReference type="EMBL" id="CAJVPU010024999">
    <property type="protein sequence ID" value="CAG8694530.1"/>
    <property type="molecule type" value="Genomic_DNA"/>
</dbReference>
<name>A0ACA9P6C8_9GLOM</name>
<evidence type="ECO:0000313" key="2">
    <source>
        <dbReference type="Proteomes" id="UP000789702"/>
    </source>
</evidence>
<protein>
    <submittedName>
        <fullName evidence="1">14074_t:CDS:1</fullName>
    </submittedName>
</protein>
<gene>
    <name evidence="1" type="ORF">DHETER_LOCUS11430</name>
</gene>
<sequence length="85" mass="10297">MVPDKIAGSMVLVYQKENMHTGRHTWYLNEITDFIVLISKREYTYRHTLYLNEIIRIVRIFLLLYRKLAFIHAVWDSTKPKLTNR</sequence>
<keyword evidence="2" id="KW-1185">Reference proteome</keyword>
<organism evidence="1 2">
    <name type="scientific">Dentiscutata heterogama</name>
    <dbReference type="NCBI Taxonomy" id="1316150"/>
    <lineage>
        <taxon>Eukaryota</taxon>
        <taxon>Fungi</taxon>
        <taxon>Fungi incertae sedis</taxon>
        <taxon>Mucoromycota</taxon>
        <taxon>Glomeromycotina</taxon>
        <taxon>Glomeromycetes</taxon>
        <taxon>Diversisporales</taxon>
        <taxon>Gigasporaceae</taxon>
        <taxon>Dentiscutata</taxon>
    </lineage>
</organism>
<dbReference type="Proteomes" id="UP000789702">
    <property type="component" value="Unassembled WGS sequence"/>
</dbReference>
<reference evidence="1" key="1">
    <citation type="submission" date="2021-06" db="EMBL/GenBank/DDBJ databases">
        <authorList>
            <person name="Kallberg Y."/>
            <person name="Tangrot J."/>
            <person name="Rosling A."/>
        </authorList>
    </citation>
    <scope>NUCLEOTIDE SEQUENCE</scope>
    <source>
        <strain evidence="1">IL203A</strain>
    </source>
</reference>
<accession>A0ACA9P6C8</accession>